<name>A0A2L0FBC6_SORCE</name>
<proteinExistence type="predicted"/>
<accession>A0A2L0FBC6</accession>
<sequence>MSAEIRAWFEDYQQKLRAEARAEEAARAVLTALRVRGIAVPDVARERILAEKDPETLERWLERAIVAASVAEVLDGLS</sequence>
<organism evidence="1 2">
    <name type="scientific">Sorangium cellulosum</name>
    <name type="common">Polyangium cellulosum</name>
    <dbReference type="NCBI Taxonomy" id="56"/>
    <lineage>
        <taxon>Bacteria</taxon>
        <taxon>Pseudomonadati</taxon>
        <taxon>Myxococcota</taxon>
        <taxon>Polyangia</taxon>
        <taxon>Polyangiales</taxon>
        <taxon>Polyangiaceae</taxon>
        <taxon>Sorangium</taxon>
    </lineage>
</organism>
<gene>
    <name evidence="1" type="ORF">SOCE26_102700</name>
</gene>
<evidence type="ECO:0000313" key="2">
    <source>
        <dbReference type="Proteomes" id="UP000238348"/>
    </source>
</evidence>
<dbReference type="AlphaFoldDB" id="A0A2L0FBC6"/>
<evidence type="ECO:0000313" key="1">
    <source>
        <dbReference type="EMBL" id="AUX48729.1"/>
    </source>
</evidence>
<dbReference type="EMBL" id="CP012673">
    <property type="protein sequence ID" value="AUX48729.1"/>
    <property type="molecule type" value="Genomic_DNA"/>
</dbReference>
<evidence type="ECO:0008006" key="3">
    <source>
        <dbReference type="Google" id="ProtNLM"/>
    </source>
</evidence>
<reference evidence="1 2" key="1">
    <citation type="submission" date="2015-09" db="EMBL/GenBank/DDBJ databases">
        <title>Sorangium comparison.</title>
        <authorList>
            <person name="Zaburannyi N."/>
            <person name="Bunk B."/>
            <person name="Overmann J."/>
            <person name="Mueller R."/>
        </authorList>
    </citation>
    <scope>NUCLEOTIDE SEQUENCE [LARGE SCALE GENOMIC DNA]</scope>
    <source>
        <strain evidence="1 2">So ce26</strain>
    </source>
</reference>
<dbReference type="Proteomes" id="UP000238348">
    <property type="component" value="Chromosome"/>
</dbReference>
<dbReference type="RefSeq" id="WP_234023192.1">
    <property type="nucleotide sequence ID" value="NZ_CP012673.1"/>
</dbReference>
<protein>
    <recommendedName>
        <fullName evidence="3">Trigger factor C-terminal domain-containing protein</fullName>
    </recommendedName>
</protein>